<dbReference type="InterPro" id="IPR013382">
    <property type="entry name" value="CRISPR-assoc_prot_Cse2"/>
</dbReference>
<sequence>MQDNQSPATSGREQSWEQRFVETVIERCQNDKGLAARLRRADSPATEYQSWELLGWFGVDLEKDYERLPFVTIAAAIAKSKSERNGSLRLGQAIASCYKEGNKDDQAKARLRRLLACNDLAEVCRILRPVLTLVDSRVGQPLDYVRLLRQLRFFGFESGQRTKTQWAQEFYGQPVDADKEEGAT</sequence>
<dbReference type="Proteomes" id="UP000771797">
    <property type="component" value="Unassembled WGS sequence"/>
</dbReference>
<dbReference type="EMBL" id="AQPF01000002">
    <property type="protein sequence ID" value="KAF0808017.1"/>
    <property type="molecule type" value="Genomic_DNA"/>
</dbReference>
<proteinExistence type="predicted"/>
<evidence type="ECO:0000313" key="1">
    <source>
        <dbReference type="EMBL" id="KAF0808017.1"/>
    </source>
</evidence>
<gene>
    <name evidence="1" type="ORF">A6D6_00407</name>
</gene>
<dbReference type="NCBIfam" id="TIGR02548">
    <property type="entry name" value="casB_cse2"/>
    <property type="match status" value="1"/>
</dbReference>
<reference evidence="1 2" key="1">
    <citation type="submission" date="2012-09" db="EMBL/GenBank/DDBJ databases">
        <title>Genome Sequence of alkane-degrading Bacterium Alcanivorax sp. 6-D-6.</title>
        <authorList>
            <person name="Lai Q."/>
            <person name="Shao Z."/>
        </authorList>
    </citation>
    <scope>NUCLEOTIDE SEQUENCE [LARGE SCALE GENOMIC DNA]</scope>
    <source>
        <strain evidence="1 2">6-D-6</strain>
    </source>
</reference>
<accession>A0ABQ6YCR1</accession>
<comment type="caution">
    <text evidence="1">The sequence shown here is derived from an EMBL/GenBank/DDBJ whole genome shotgun (WGS) entry which is preliminary data.</text>
</comment>
<dbReference type="InterPro" id="IPR038287">
    <property type="entry name" value="Cse2_sf"/>
</dbReference>
<keyword evidence="2" id="KW-1185">Reference proteome</keyword>
<protein>
    <submittedName>
        <fullName evidence="1">Crispr-associated Cse2 family protein</fullName>
    </submittedName>
</protein>
<dbReference type="Gene3D" id="1.10.520.40">
    <property type="entry name" value="CRISPR-associated protein Cse2"/>
    <property type="match status" value="1"/>
</dbReference>
<dbReference type="CDD" id="cd09731">
    <property type="entry name" value="Cse2_I-E"/>
    <property type="match status" value="1"/>
</dbReference>
<evidence type="ECO:0000313" key="2">
    <source>
        <dbReference type="Proteomes" id="UP000771797"/>
    </source>
</evidence>
<dbReference type="RefSeq" id="WP_159659772.1">
    <property type="nucleotide sequence ID" value="NZ_AQPF01000002.1"/>
</dbReference>
<organism evidence="1 2">
    <name type="scientific">Alcanivorax xiamenensis</name>
    <dbReference type="NCBI Taxonomy" id="1177156"/>
    <lineage>
        <taxon>Bacteria</taxon>
        <taxon>Pseudomonadati</taxon>
        <taxon>Pseudomonadota</taxon>
        <taxon>Gammaproteobacteria</taxon>
        <taxon>Oceanospirillales</taxon>
        <taxon>Alcanivoracaceae</taxon>
        <taxon>Alcanivorax</taxon>
    </lineage>
</organism>
<name>A0ABQ6YCR1_9GAMM</name>
<dbReference type="Pfam" id="PF09485">
    <property type="entry name" value="CRISPR_Cse2"/>
    <property type="match status" value="1"/>
</dbReference>